<organism evidence="3">
    <name type="scientific">Leptolyngbya sp. NK1-12</name>
    <dbReference type="NCBI Taxonomy" id="2547451"/>
    <lineage>
        <taxon>Bacteria</taxon>
        <taxon>Bacillati</taxon>
        <taxon>Cyanobacteriota</taxon>
        <taxon>Cyanophyceae</taxon>
        <taxon>Leptolyngbyales</taxon>
        <taxon>Leptolyngbyaceae</taxon>
        <taxon>Leptolyngbya group</taxon>
        <taxon>Leptolyngbya</taxon>
    </lineage>
</organism>
<evidence type="ECO:0000256" key="1">
    <source>
        <dbReference type="SAM" id="MobiDB-lite"/>
    </source>
</evidence>
<dbReference type="RefSeq" id="WP_316430950.1">
    <property type="nucleotide sequence ID" value="NZ_CP053586.1"/>
</dbReference>
<name>A0AA96WNE0_9CYAN</name>
<reference evidence="3" key="1">
    <citation type="submission" date="2020-05" db="EMBL/GenBank/DDBJ databases">
        <authorList>
            <person name="Zhu T."/>
            <person name="Keshari N."/>
            <person name="Lu X."/>
        </authorList>
    </citation>
    <scope>NUCLEOTIDE SEQUENCE</scope>
    <source>
        <strain evidence="3">NK1-12</strain>
    </source>
</reference>
<sequence length="283" mass="30618">MPRYFVEKLHAFLFAVFVFLGVMFGSADAVQAGKTVKSIVFDPASPAVNVAAIYETTPETQKDVVSSIMQSNKFFKDTPGFESFSVLQSEDGARVITLTQWKDADSYEAYAAQPLELCPSPPSAIASPPSSKSAARTSTKSSTKKTVATPARTVVFEVDKTQTPEGMLPALRGKYALVQFDEITAKSADDVTELLAAAEDSLADVTKLYPSPRTAVLFKGVDNADVAVLTNWGYAEEFTDLTKLPALEVLPEDVDALASHDDHFYEVVKIISAKPDSKAKEKT</sequence>
<accession>A0AA96WNE0</accession>
<dbReference type="Pfam" id="PF03992">
    <property type="entry name" value="ABM"/>
    <property type="match status" value="1"/>
</dbReference>
<feature type="compositionally biased region" description="Low complexity" evidence="1">
    <location>
        <begin position="123"/>
        <end position="145"/>
    </location>
</feature>
<gene>
    <name evidence="3" type="ORF">HJG54_20110</name>
</gene>
<evidence type="ECO:0000313" key="3">
    <source>
        <dbReference type="EMBL" id="WNZ24926.1"/>
    </source>
</evidence>
<dbReference type="InterPro" id="IPR011008">
    <property type="entry name" value="Dimeric_a/b-barrel"/>
</dbReference>
<feature type="domain" description="ABM" evidence="2">
    <location>
        <begin position="50"/>
        <end position="113"/>
    </location>
</feature>
<dbReference type="EMBL" id="CP053586">
    <property type="protein sequence ID" value="WNZ24926.1"/>
    <property type="molecule type" value="Genomic_DNA"/>
</dbReference>
<proteinExistence type="predicted"/>
<dbReference type="Gene3D" id="3.30.70.100">
    <property type="match status" value="1"/>
</dbReference>
<protein>
    <recommendedName>
        <fullName evidence="2">ABM domain-containing protein</fullName>
    </recommendedName>
</protein>
<feature type="region of interest" description="Disordered" evidence="1">
    <location>
        <begin position="120"/>
        <end position="145"/>
    </location>
</feature>
<dbReference type="AlphaFoldDB" id="A0AA96WNE0"/>
<evidence type="ECO:0000259" key="2">
    <source>
        <dbReference type="Pfam" id="PF03992"/>
    </source>
</evidence>
<dbReference type="InterPro" id="IPR007138">
    <property type="entry name" value="ABM_dom"/>
</dbReference>
<dbReference type="SUPFAM" id="SSF54909">
    <property type="entry name" value="Dimeric alpha+beta barrel"/>
    <property type="match status" value="1"/>
</dbReference>